<evidence type="ECO:0008006" key="3">
    <source>
        <dbReference type="Google" id="ProtNLM"/>
    </source>
</evidence>
<name>A0A317DXB1_9PROT</name>
<gene>
    <name evidence="1" type="ORF">DKG75_18730</name>
</gene>
<dbReference type="Proteomes" id="UP000246077">
    <property type="component" value="Unassembled WGS sequence"/>
</dbReference>
<dbReference type="RefSeq" id="WP_109922690.1">
    <property type="nucleotide sequence ID" value="NZ_QGLF01000005.1"/>
</dbReference>
<dbReference type="AlphaFoldDB" id="A0A317DXB1"/>
<proteinExistence type="predicted"/>
<evidence type="ECO:0000313" key="1">
    <source>
        <dbReference type="EMBL" id="PWR19004.1"/>
    </source>
</evidence>
<dbReference type="PROSITE" id="PS51257">
    <property type="entry name" value="PROKAR_LIPOPROTEIN"/>
    <property type="match status" value="1"/>
</dbReference>
<reference evidence="2" key="1">
    <citation type="submission" date="2018-05" db="EMBL/GenBank/DDBJ databases">
        <title>Zavarzinia sp. HR-AS.</title>
        <authorList>
            <person name="Lee Y."/>
            <person name="Jeon C.O."/>
        </authorList>
    </citation>
    <scope>NUCLEOTIDE SEQUENCE [LARGE SCALE GENOMIC DNA]</scope>
    <source>
        <strain evidence="2">DSM 1231</strain>
    </source>
</reference>
<dbReference type="EMBL" id="QGLF01000005">
    <property type="protein sequence ID" value="PWR19004.1"/>
    <property type="molecule type" value="Genomic_DNA"/>
</dbReference>
<protein>
    <recommendedName>
        <fullName evidence="3">Glycine zipper domain-containing protein</fullName>
    </recommendedName>
</protein>
<sequence>MSKVIARRGTAVFLPVVLTAALGLSGCADSPFGDRALECGLTVGGGALLGGLIGGAAAGNKGVPAGVAIGAGLGAAACAIILAMDENDKKIVAAAQQQALETGKTVNRTYAPAPGTKTPGARTLRVRPVPVPDREGFTKCREIHTDFRIEGVEGNAGETALTCRNANGDYEVVEVTSN</sequence>
<accession>A0A317DXB1</accession>
<keyword evidence="2" id="KW-1185">Reference proteome</keyword>
<comment type="caution">
    <text evidence="1">The sequence shown here is derived from an EMBL/GenBank/DDBJ whole genome shotgun (WGS) entry which is preliminary data.</text>
</comment>
<organism evidence="1 2">
    <name type="scientific">Zavarzinia compransoris</name>
    <dbReference type="NCBI Taxonomy" id="1264899"/>
    <lineage>
        <taxon>Bacteria</taxon>
        <taxon>Pseudomonadati</taxon>
        <taxon>Pseudomonadota</taxon>
        <taxon>Alphaproteobacteria</taxon>
        <taxon>Rhodospirillales</taxon>
        <taxon>Zavarziniaceae</taxon>
        <taxon>Zavarzinia</taxon>
    </lineage>
</organism>
<evidence type="ECO:0000313" key="2">
    <source>
        <dbReference type="Proteomes" id="UP000246077"/>
    </source>
</evidence>